<reference evidence="10 11" key="1">
    <citation type="journal article" date="2013" name="J. Mol. Microbiol. Biotechnol.">
        <title>Analysis of the Complete Genomes of Acholeplasma brassicae , A. palmae and A. laidlawii and Their Comparison to the Obligate Parasites from ' Candidatus Phytoplasma'.</title>
        <authorList>
            <person name="Kube M."/>
            <person name="Siewert C."/>
            <person name="Migdoll A.M."/>
            <person name="Duduk B."/>
            <person name="Holz S."/>
            <person name="Rabus R."/>
            <person name="Seemuller E."/>
            <person name="Mitrovic J."/>
            <person name="Muller I."/>
            <person name="Buttner C."/>
            <person name="Reinhardt R."/>
        </authorList>
    </citation>
    <scope>NUCLEOTIDE SEQUENCE [LARGE SCALE GENOMIC DNA]</scope>
    <source>
        <strain evidence="10 11">J233</strain>
    </source>
</reference>
<sequence length="353" mass="40507">MKSKVPGKLFIAGEFSILSKESTAILVSVSKFIYVDITENSNYEFESELGHFRWILDEDKIPVLDYKDFKHVKAAIFMAHKYLNHLKIEPKTYNIKLNSELEEQGNKYGLGSSAASLVGVLRAILNLHQVRPTKLELFKLAVMTQLEINDLSSGADLATVIYTGWVYYKKYDLAWLYQKDKSAFELIEEEWPSLKIEILPVINYRVLVGWTKKASSSSDTIQKLESRNLNDSWYKDFLAKANKIVLAFKKELLIDNNTDKIYQLTEDYQNLLNELENWSEIKIMTPELTMLNKISKNSNLVSKVSGSGGGDCGICVVQNNFSHIIEEKIAKNWQNSDIKPLKLEVWSDKNERN</sequence>
<dbReference type="SUPFAM" id="SSF55060">
    <property type="entry name" value="GHMP Kinase, C-terminal domain"/>
    <property type="match status" value="1"/>
</dbReference>
<keyword evidence="6" id="KW-0067">ATP-binding</keyword>
<dbReference type="Gene3D" id="3.30.70.890">
    <property type="entry name" value="GHMP kinase, C-terminal domain"/>
    <property type="match status" value="1"/>
</dbReference>
<dbReference type="OrthoDB" id="1522677at2"/>
<dbReference type="GO" id="GO:0004631">
    <property type="term" value="F:phosphomevalonate kinase activity"/>
    <property type="evidence" value="ECO:0007669"/>
    <property type="project" value="UniProtKB-EC"/>
</dbReference>
<dbReference type="RefSeq" id="WP_026660323.1">
    <property type="nucleotide sequence ID" value="NC_022538.1"/>
</dbReference>
<evidence type="ECO:0000259" key="9">
    <source>
        <dbReference type="Pfam" id="PF08544"/>
    </source>
</evidence>
<dbReference type="EC" id="2.7.4.2" evidence="2"/>
<organism evidence="10 11">
    <name type="scientific">Alteracholeplasma palmae (strain ATCC 49389 / J233)</name>
    <name type="common">Acholeplasma palmae</name>
    <dbReference type="NCBI Taxonomy" id="1318466"/>
    <lineage>
        <taxon>Bacteria</taxon>
        <taxon>Bacillati</taxon>
        <taxon>Mycoplasmatota</taxon>
        <taxon>Mollicutes</taxon>
        <taxon>Acholeplasmatales</taxon>
        <taxon>Acholeplasmataceae</taxon>
        <taxon>Acholeplasma</taxon>
    </lineage>
</organism>
<evidence type="ECO:0000313" key="10">
    <source>
        <dbReference type="EMBL" id="CCV64522.1"/>
    </source>
</evidence>
<keyword evidence="11" id="KW-1185">Reference proteome</keyword>
<proteinExistence type="predicted"/>
<keyword evidence="7" id="KW-0175">Coiled coil</keyword>
<keyword evidence="4" id="KW-0547">Nucleotide-binding</keyword>
<dbReference type="InterPro" id="IPR006204">
    <property type="entry name" value="GHMP_kinase_N_dom"/>
</dbReference>
<dbReference type="HOGENOM" id="CLU_017814_7_0_14"/>
<dbReference type="Proteomes" id="UP000032740">
    <property type="component" value="Chromosome"/>
</dbReference>
<evidence type="ECO:0000256" key="4">
    <source>
        <dbReference type="ARBA" id="ARBA00022741"/>
    </source>
</evidence>
<dbReference type="NCBIfam" id="TIGR01220">
    <property type="entry name" value="Pmev_kin_Gr_pos"/>
    <property type="match status" value="1"/>
</dbReference>
<keyword evidence="3 10" id="KW-0808">Transferase</keyword>
<dbReference type="InterPro" id="IPR014721">
    <property type="entry name" value="Ribsml_uS5_D2-typ_fold_subgr"/>
</dbReference>
<evidence type="ECO:0000256" key="5">
    <source>
        <dbReference type="ARBA" id="ARBA00022777"/>
    </source>
</evidence>
<feature type="domain" description="GHMP kinase N-terminal" evidence="8">
    <location>
        <begin position="80"/>
        <end position="164"/>
    </location>
</feature>
<dbReference type="EMBL" id="FO681347">
    <property type="protein sequence ID" value="CCV64522.1"/>
    <property type="molecule type" value="Genomic_DNA"/>
</dbReference>
<dbReference type="Pfam" id="PF00288">
    <property type="entry name" value="GHMP_kinases_N"/>
    <property type="match status" value="1"/>
</dbReference>
<dbReference type="InterPro" id="IPR036554">
    <property type="entry name" value="GHMP_kinase_C_sf"/>
</dbReference>
<dbReference type="AlphaFoldDB" id="U4KL71"/>
<feature type="coiled-coil region" evidence="7">
    <location>
        <begin position="254"/>
        <end position="281"/>
    </location>
</feature>
<dbReference type="KEGG" id="apal:BN85409450"/>
<comment type="pathway">
    <text evidence="1">Isoprenoid biosynthesis; isopentenyl diphosphate biosynthesis via mevalonate pathway; isopentenyl diphosphate from (R)-mevalonate: step 2/3.</text>
</comment>
<evidence type="ECO:0000259" key="8">
    <source>
        <dbReference type="Pfam" id="PF00288"/>
    </source>
</evidence>
<dbReference type="Pfam" id="PF08544">
    <property type="entry name" value="GHMP_kinases_C"/>
    <property type="match status" value="1"/>
</dbReference>
<name>U4KL71_ALTPJ</name>
<dbReference type="Gene3D" id="3.30.230.10">
    <property type="match status" value="1"/>
</dbReference>
<accession>U4KL71</accession>
<dbReference type="InterPro" id="IPR013750">
    <property type="entry name" value="GHMP_kinase_C_dom"/>
</dbReference>
<dbReference type="STRING" id="1318466.BN85409450"/>
<evidence type="ECO:0000256" key="7">
    <source>
        <dbReference type="SAM" id="Coils"/>
    </source>
</evidence>
<dbReference type="InterPro" id="IPR020568">
    <property type="entry name" value="Ribosomal_Su5_D2-typ_SF"/>
</dbReference>
<feature type="domain" description="GHMP kinase C-terminal" evidence="9">
    <location>
        <begin position="266"/>
        <end position="319"/>
    </location>
</feature>
<evidence type="ECO:0000256" key="3">
    <source>
        <dbReference type="ARBA" id="ARBA00022679"/>
    </source>
</evidence>
<gene>
    <name evidence="10" type="ORF">BN85409450</name>
</gene>
<dbReference type="InterPro" id="IPR005917">
    <property type="entry name" value="Pmev_kinase_bact"/>
</dbReference>
<dbReference type="PANTHER" id="PTHR31814:SF2">
    <property type="entry name" value="PHOSPHOMEVALONATE KINASE"/>
    <property type="match status" value="1"/>
</dbReference>
<dbReference type="PANTHER" id="PTHR31814">
    <property type="match status" value="1"/>
</dbReference>
<keyword evidence="5 10" id="KW-0418">Kinase</keyword>
<evidence type="ECO:0000256" key="6">
    <source>
        <dbReference type="ARBA" id="ARBA00022840"/>
    </source>
</evidence>
<evidence type="ECO:0000313" key="11">
    <source>
        <dbReference type="Proteomes" id="UP000032740"/>
    </source>
</evidence>
<dbReference type="SUPFAM" id="SSF54211">
    <property type="entry name" value="Ribosomal protein S5 domain 2-like"/>
    <property type="match status" value="1"/>
</dbReference>
<evidence type="ECO:0000256" key="1">
    <source>
        <dbReference type="ARBA" id="ARBA00005017"/>
    </source>
</evidence>
<evidence type="ECO:0000256" key="2">
    <source>
        <dbReference type="ARBA" id="ARBA00012958"/>
    </source>
</evidence>
<dbReference type="InterPro" id="IPR035102">
    <property type="entry name" value="Phosphomevalonate_kinase"/>
</dbReference>
<dbReference type="GO" id="GO:0005524">
    <property type="term" value="F:ATP binding"/>
    <property type="evidence" value="ECO:0007669"/>
    <property type="project" value="UniProtKB-KW"/>
</dbReference>
<protein>
    <recommendedName>
        <fullName evidence="2">phosphomevalonate kinase</fullName>
        <ecNumber evidence="2">2.7.4.2</ecNumber>
    </recommendedName>
</protein>